<dbReference type="EMBL" id="MWBQ01000197">
    <property type="protein sequence ID" value="OQA54768.1"/>
    <property type="molecule type" value="Genomic_DNA"/>
</dbReference>
<dbReference type="AlphaFoldDB" id="A0A1V5SJT6"/>
<dbReference type="PANTHER" id="PTHR30614">
    <property type="entry name" value="MEMBRANE COMPONENT OF AMINO ACID ABC TRANSPORTER"/>
    <property type="match status" value="1"/>
</dbReference>
<dbReference type="InterPro" id="IPR010065">
    <property type="entry name" value="AA_ABC_transptr_permease_3TM"/>
</dbReference>
<dbReference type="GO" id="GO:0043190">
    <property type="term" value="C:ATP-binding cassette (ABC) transporter complex"/>
    <property type="evidence" value="ECO:0007669"/>
    <property type="project" value="InterPro"/>
</dbReference>
<proteinExistence type="inferred from homology"/>
<dbReference type="GO" id="GO:0022857">
    <property type="term" value="F:transmembrane transporter activity"/>
    <property type="evidence" value="ECO:0007669"/>
    <property type="project" value="InterPro"/>
</dbReference>
<dbReference type="InterPro" id="IPR043429">
    <property type="entry name" value="ArtM/GltK/GlnP/TcyL/YhdX-like"/>
</dbReference>
<dbReference type="PROSITE" id="PS50928">
    <property type="entry name" value="ABC_TM1"/>
    <property type="match status" value="1"/>
</dbReference>
<organism evidence="11">
    <name type="scientific">Candidatus Atribacter allofermentans</name>
    <dbReference type="NCBI Taxonomy" id="1852833"/>
    <lineage>
        <taxon>Bacteria</taxon>
        <taxon>Pseudomonadati</taxon>
        <taxon>Atribacterota</taxon>
        <taxon>Atribacteria</taxon>
        <taxon>Atribacterales</taxon>
        <taxon>Atribacteraceae</taxon>
        <taxon>Atribacter</taxon>
    </lineage>
</organism>
<evidence type="ECO:0000256" key="5">
    <source>
        <dbReference type="ARBA" id="ARBA00022692"/>
    </source>
</evidence>
<dbReference type="SUPFAM" id="SSF161098">
    <property type="entry name" value="MetI-like"/>
    <property type="match status" value="1"/>
</dbReference>
<evidence type="ECO:0000256" key="1">
    <source>
        <dbReference type="ARBA" id="ARBA00004429"/>
    </source>
</evidence>
<feature type="transmembrane region" description="Helical" evidence="9">
    <location>
        <begin position="23"/>
        <end position="41"/>
    </location>
</feature>
<dbReference type="InterPro" id="IPR000515">
    <property type="entry name" value="MetI-like"/>
</dbReference>
<name>A0A1V5SJT6_9BACT</name>
<dbReference type="Pfam" id="PF00528">
    <property type="entry name" value="BPD_transp_1"/>
    <property type="match status" value="1"/>
</dbReference>
<keyword evidence="5 9" id="KW-0812">Transmembrane</keyword>
<evidence type="ECO:0000256" key="3">
    <source>
        <dbReference type="ARBA" id="ARBA00022448"/>
    </source>
</evidence>
<gene>
    <name evidence="11" type="primary">yecS_2</name>
    <name evidence="11" type="ORF">BWY41_01912</name>
</gene>
<evidence type="ECO:0000313" key="11">
    <source>
        <dbReference type="EMBL" id="OQA54768.1"/>
    </source>
</evidence>
<evidence type="ECO:0000256" key="8">
    <source>
        <dbReference type="ARBA" id="ARBA00023136"/>
    </source>
</evidence>
<feature type="transmembrane region" description="Helical" evidence="9">
    <location>
        <begin position="48"/>
        <end position="75"/>
    </location>
</feature>
<keyword evidence="7 9" id="KW-1133">Transmembrane helix</keyword>
<protein>
    <submittedName>
        <fullName evidence="11">Inner membrane amino-acid ABC transporter permease protein YecS</fullName>
    </submittedName>
</protein>
<comment type="caution">
    <text evidence="11">The sequence shown here is derived from an EMBL/GenBank/DDBJ whole genome shotgun (WGS) entry which is preliminary data.</text>
</comment>
<comment type="subcellular location">
    <subcellularLocation>
        <location evidence="1">Cell inner membrane</location>
        <topology evidence="1">Multi-pass membrane protein</topology>
    </subcellularLocation>
    <subcellularLocation>
        <location evidence="9">Cell membrane</location>
        <topology evidence="9">Multi-pass membrane protein</topology>
    </subcellularLocation>
</comment>
<comment type="similarity">
    <text evidence="2">Belongs to the binding-protein-dependent transport system permease family. HisMQ subfamily.</text>
</comment>
<keyword evidence="6" id="KW-0029">Amino-acid transport</keyword>
<dbReference type="CDD" id="cd06261">
    <property type="entry name" value="TM_PBP2"/>
    <property type="match status" value="1"/>
</dbReference>
<dbReference type="InterPro" id="IPR035906">
    <property type="entry name" value="MetI-like_sf"/>
</dbReference>
<evidence type="ECO:0000256" key="2">
    <source>
        <dbReference type="ARBA" id="ARBA00010072"/>
    </source>
</evidence>
<dbReference type="PANTHER" id="PTHR30614:SF0">
    <property type="entry name" value="L-CYSTINE TRANSPORT SYSTEM PERMEASE PROTEIN TCYL"/>
    <property type="match status" value="1"/>
</dbReference>
<accession>A0A1V5SJT6</accession>
<evidence type="ECO:0000256" key="9">
    <source>
        <dbReference type="RuleBase" id="RU363032"/>
    </source>
</evidence>
<dbReference type="Proteomes" id="UP000485569">
    <property type="component" value="Unassembled WGS sequence"/>
</dbReference>
<keyword evidence="3 9" id="KW-0813">Transport</keyword>
<feature type="domain" description="ABC transmembrane type-1" evidence="10">
    <location>
        <begin position="17"/>
        <end position="202"/>
    </location>
</feature>
<sequence length="214" mass="24106">MEQITITEQLIRLGGAFIRNLEFLPWVLLIGVVFGLLFALIRFHRIPVLNFIVMAFVEIMRGAPFLIIVFAVYFALPYMGIQLDAIASGIVVLSMSATAYLSEIFRGGLMAIDKGQFEAADALGLTYFQKLRFIILPQMIKISLPSMIGQIVLTIKDTSIVSLVGVVEIVRTSRQIMQITLDPFTAFGIVSIYFAIVCYPLIYFSQRLERRLQK</sequence>
<keyword evidence="8 9" id="KW-0472">Membrane</keyword>
<dbReference type="GO" id="GO:0006865">
    <property type="term" value="P:amino acid transport"/>
    <property type="evidence" value="ECO:0007669"/>
    <property type="project" value="UniProtKB-KW"/>
</dbReference>
<dbReference type="Gene3D" id="1.10.3720.10">
    <property type="entry name" value="MetI-like"/>
    <property type="match status" value="1"/>
</dbReference>
<evidence type="ECO:0000256" key="4">
    <source>
        <dbReference type="ARBA" id="ARBA00022475"/>
    </source>
</evidence>
<evidence type="ECO:0000259" key="10">
    <source>
        <dbReference type="PROSITE" id="PS50928"/>
    </source>
</evidence>
<evidence type="ECO:0000256" key="6">
    <source>
        <dbReference type="ARBA" id="ARBA00022970"/>
    </source>
</evidence>
<feature type="transmembrane region" description="Helical" evidence="9">
    <location>
        <begin position="184"/>
        <end position="204"/>
    </location>
</feature>
<evidence type="ECO:0000256" key="7">
    <source>
        <dbReference type="ARBA" id="ARBA00022989"/>
    </source>
</evidence>
<reference evidence="11" key="1">
    <citation type="submission" date="2017-02" db="EMBL/GenBank/DDBJ databases">
        <title>Delving into the versatile metabolic prowess of the omnipresent phylum Bacteroidetes.</title>
        <authorList>
            <person name="Nobu M.K."/>
            <person name="Mei R."/>
            <person name="Narihiro T."/>
            <person name="Kuroda K."/>
            <person name="Liu W.-T."/>
        </authorList>
    </citation>
    <scope>NUCLEOTIDE SEQUENCE</scope>
    <source>
        <strain evidence="11">ADurb.Bin276</strain>
    </source>
</reference>
<dbReference type="NCBIfam" id="TIGR01726">
    <property type="entry name" value="HEQRo_perm_3TM"/>
    <property type="match status" value="1"/>
</dbReference>
<feature type="transmembrane region" description="Helical" evidence="9">
    <location>
        <begin position="81"/>
        <end position="101"/>
    </location>
</feature>
<keyword evidence="4" id="KW-1003">Cell membrane</keyword>